<name>A0A1F8B6F0_9BACT</name>
<accession>A0A1F8B6F0</accession>
<dbReference type="EMBL" id="MGHD01000019">
    <property type="protein sequence ID" value="OGM59490.1"/>
    <property type="molecule type" value="Genomic_DNA"/>
</dbReference>
<organism evidence="2 3">
    <name type="scientific">Candidatus Woesebacteria bacterium RIFCSPLOWO2_01_FULL_39_10b</name>
    <dbReference type="NCBI Taxonomy" id="1802517"/>
    <lineage>
        <taxon>Bacteria</taxon>
        <taxon>Candidatus Woeseibacteriota</taxon>
    </lineage>
</organism>
<reference evidence="2 3" key="1">
    <citation type="journal article" date="2016" name="Nat. Commun.">
        <title>Thousands of microbial genomes shed light on interconnected biogeochemical processes in an aquifer system.</title>
        <authorList>
            <person name="Anantharaman K."/>
            <person name="Brown C.T."/>
            <person name="Hug L.A."/>
            <person name="Sharon I."/>
            <person name="Castelle C.J."/>
            <person name="Probst A.J."/>
            <person name="Thomas B.C."/>
            <person name="Singh A."/>
            <person name="Wilkins M.J."/>
            <person name="Karaoz U."/>
            <person name="Brodie E.L."/>
            <person name="Williams K.H."/>
            <person name="Hubbard S.S."/>
            <person name="Banfield J.F."/>
        </authorList>
    </citation>
    <scope>NUCLEOTIDE SEQUENCE [LARGE SCALE GENOMIC DNA]</scope>
</reference>
<evidence type="ECO:0000256" key="1">
    <source>
        <dbReference type="SAM" id="MobiDB-lite"/>
    </source>
</evidence>
<dbReference type="AlphaFoldDB" id="A0A1F8B6F0"/>
<dbReference type="Proteomes" id="UP000176404">
    <property type="component" value="Unassembled WGS sequence"/>
</dbReference>
<comment type="caution">
    <text evidence="2">The sequence shown here is derived from an EMBL/GenBank/DDBJ whole genome shotgun (WGS) entry which is preliminary data.</text>
</comment>
<dbReference type="STRING" id="1802517.A2892_02485"/>
<proteinExistence type="predicted"/>
<protein>
    <submittedName>
        <fullName evidence="2">Uncharacterized protein</fullName>
    </submittedName>
</protein>
<gene>
    <name evidence="2" type="ORF">A2892_02485</name>
</gene>
<feature type="compositionally biased region" description="Basic and acidic residues" evidence="1">
    <location>
        <begin position="73"/>
        <end position="89"/>
    </location>
</feature>
<sequence>MKEALQAGPLGAKNFDDYIGRHPFLEKEDRKGQTPLTRLRLILLELERPKVTSLEYREAARSGRPARSVTRQPGKEDFEGEPRERTRSVIDPETGDRFFIVRDYNDAQYILPGTRAVHLNRQKAINNKTLREVIDRCGETLMVIQVPPSLFKAYLLKGQRLGKLAQQIVDKGIELREGRIRDAAVYDGGRLQRDPDFLTKESAFRQILGNKKLRGIYEKMGELEFSEATVTDMYFNTGMLMAGKIPPRVALWQIAEKLDLPINIVQRRLKTVLHWIGTKLSIEEAKSYDPVVAARAGKLETRVVRLSEAQTNQKKWQKLRESLKIESTFPPEALPSARWEIWRLITKALQDSKFRKRLEKYIKGDRYNELRWKAICYYYQIGDDYRSDKALTYYDISRLTNGTVIENIRNRINRALSDLGLLE</sequence>
<evidence type="ECO:0000313" key="3">
    <source>
        <dbReference type="Proteomes" id="UP000176404"/>
    </source>
</evidence>
<evidence type="ECO:0000313" key="2">
    <source>
        <dbReference type="EMBL" id="OGM59490.1"/>
    </source>
</evidence>
<feature type="region of interest" description="Disordered" evidence="1">
    <location>
        <begin position="57"/>
        <end position="89"/>
    </location>
</feature>